<evidence type="ECO:0000313" key="1">
    <source>
        <dbReference type="EMBL" id="KGX05406.1"/>
    </source>
</evidence>
<dbReference type="KEGG" id="but:X994_1667"/>
<accession>A0AA40M9B9</accession>
<comment type="caution">
    <text evidence="1">The sequence shown here is derived from an EMBL/GenBank/DDBJ whole genome shotgun (WGS) entry which is preliminary data.</text>
</comment>
<protein>
    <submittedName>
        <fullName evidence="1">Uncharacterized protein</fullName>
    </submittedName>
</protein>
<name>A0AA40M9B9_BURPE</name>
<sequence>MHLNRLAASGQGICDWLIKFLRPLYTLVAIMNNNRSNTHRNEIFDKPNNSRLTPCLYYFEIRHDLQVTIHRKSLKRFLYNHLLCITLNNDHMLCKEHSGHMVINAQKHFHMTFLVSLKRAICIRHIKRR</sequence>
<organism evidence="1 2">
    <name type="scientific">Burkholderia pseudomallei</name>
    <name type="common">Pseudomonas pseudomallei</name>
    <dbReference type="NCBI Taxonomy" id="28450"/>
    <lineage>
        <taxon>Bacteria</taxon>
        <taxon>Pseudomonadati</taxon>
        <taxon>Pseudomonadota</taxon>
        <taxon>Betaproteobacteria</taxon>
        <taxon>Burkholderiales</taxon>
        <taxon>Burkholderiaceae</taxon>
        <taxon>Burkholderia</taxon>
        <taxon>pseudomallei group</taxon>
    </lineage>
</organism>
<evidence type="ECO:0000313" key="2">
    <source>
        <dbReference type="Proteomes" id="UP000030475"/>
    </source>
</evidence>
<proteinExistence type="predicted"/>
<dbReference type="Proteomes" id="UP000030475">
    <property type="component" value="Unassembled WGS sequence"/>
</dbReference>
<gene>
    <name evidence="1" type="ORF">Y036_969</name>
</gene>
<dbReference type="EMBL" id="JQIM01000010">
    <property type="protein sequence ID" value="KGX05406.1"/>
    <property type="molecule type" value="Genomic_DNA"/>
</dbReference>
<reference evidence="1 2" key="1">
    <citation type="submission" date="2014-08" db="EMBL/GenBank/DDBJ databases">
        <authorList>
            <person name="Bunnell A."/>
            <person name="Chain P.S."/>
            <person name="Chertkov O."/>
            <person name="Currie B.J."/>
            <person name="Daligault H.E."/>
            <person name="Davenport K.W."/>
            <person name="Davis C."/>
            <person name="Gleasner C.D."/>
            <person name="Johnson S.L."/>
            <person name="Kaestli M."/>
            <person name="Koren S."/>
            <person name="Kunde Y.A."/>
            <person name="Mayo M."/>
            <person name="McMurry K.K."/>
            <person name="Price E.P."/>
            <person name="Reitenga K.G."/>
            <person name="Robison R."/>
            <person name="Rosovitz M.J."/>
            <person name="Sarovich D.S."/>
            <person name="Teshima H."/>
        </authorList>
    </citation>
    <scope>NUCLEOTIDE SEQUENCE [LARGE SCALE GENOMIC DNA]</scope>
    <source>
        <strain evidence="1 2">MSHR44</strain>
    </source>
</reference>
<dbReference type="AlphaFoldDB" id="A0AA40M9B9"/>